<dbReference type="FunFam" id="1.25.40.10:FF:000031">
    <property type="entry name" value="Pentatricopeptide repeat-containing protein mitochondrial"/>
    <property type="match status" value="1"/>
</dbReference>
<sequence length="508" mass="56270">MHILWNGYLDISNSSLKSHIESEIQSLNQKIKHLANNGFFDKALHLYQHLRVSDTKPDRFTFTYVLKSCVGISTMAGGTSIHSHIIKCGFEHNLFVMNSVVEMYSRFGFLASARQVFNEMPQRSLVSWNLMISGYGTNGYPEAALELCSSMKHHGMALDKVGLKIVLPICGHVKAFKLGKSIHAHVVLLGLSRDTAISTAVLDMYAKCGELDIAEQIFDEILNKDVVSWNAMITGYSQIGKPKLVLELFNGMLSEGCKPSIPTMLLSLQACTHLSFLHMGKTVHGFIIRLGFSSDVSIKGLLIDMYSKCGELGSACCVFSEISEGNVSSWSCMINGLGMHGYGKEALMAFFGMLKRGIVPDDICFLLLLASCSHCCLITEGRKMFYYMVTQFGVRLNMEHYASMVDLIGRAGCIEEALGFIHEMPMEPDCSVVGAFLGACRIHGHLEMGKVFEECLVGSGWTIAGFYKLLLSIYAGKDRWDEVMKIRSVMEEKKVKGISGCSLIELNR</sequence>
<dbReference type="GO" id="GO:0009451">
    <property type="term" value="P:RNA modification"/>
    <property type="evidence" value="ECO:0007669"/>
    <property type="project" value="InterPro"/>
</dbReference>
<dbReference type="Pfam" id="PF01535">
    <property type="entry name" value="PPR"/>
    <property type="match status" value="5"/>
</dbReference>
<gene>
    <name evidence="4" type="primary">LOC105034143</name>
</gene>
<name>A0A6I9QDF5_ELAGV</name>
<dbReference type="GO" id="GO:0003723">
    <property type="term" value="F:RNA binding"/>
    <property type="evidence" value="ECO:0007669"/>
    <property type="project" value="InterPro"/>
</dbReference>
<proteinExistence type="predicted"/>
<dbReference type="GeneID" id="105034143"/>
<feature type="repeat" description="PPR" evidence="2">
    <location>
        <begin position="225"/>
        <end position="259"/>
    </location>
</feature>
<dbReference type="NCBIfam" id="TIGR00756">
    <property type="entry name" value="PPR"/>
    <property type="match status" value="3"/>
</dbReference>
<dbReference type="InterPro" id="IPR011990">
    <property type="entry name" value="TPR-like_helical_dom_sf"/>
</dbReference>
<dbReference type="FunFam" id="1.25.40.10:FF:000344">
    <property type="entry name" value="Pentatricopeptide repeat-containing protein"/>
    <property type="match status" value="1"/>
</dbReference>
<accession>A0A6I9QDF5</accession>
<dbReference type="FunFam" id="1.25.40.10:FF:000090">
    <property type="entry name" value="Pentatricopeptide repeat-containing protein, chloroplastic"/>
    <property type="match status" value="1"/>
</dbReference>
<evidence type="ECO:0000313" key="4">
    <source>
        <dbReference type="RefSeq" id="XP_010907493.2"/>
    </source>
</evidence>
<dbReference type="PANTHER" id="PTHR47926">
    <property type="entry name" value="PENTATRICOPEPTIDE REPEAT-CONTAINING PROTEIN"/>
    <property type="match status" value="1"/>
</dbReference>
<feature type="repeat" description="PPR" evidence="2">
    <location>
        <begin position="124"/>
        <end position="158"/>
    </location>
</feature>
<evidence type="ECO:0000313" key="3">
    <source>
        <dbReference type="Proteomes" id="UP000504607"/>
    </source>
</evidence>
<dbReference type="InterPro" id="IPR002885">
    <property type="entry name" value="PPR_rpt"/>
</dbReference>
<dbReference type="Proteomes" id="UP000504607">
    <property type="component" value="Unplaced"/>
</dbReference>
<protein>
    <submittedName>
        <fullName evidence="4">Pentatricopeptide repeat-containing protein At3g11460, mitochondrial</fullName>
    </submittedName>
</protein>
<dbReference type="InParanoid" id="A0A6I9QDF5"/>
<dbReference type="RefSeq" id="XP_010907493.2">
    <property type="nucleotide sequence ID" value="XM_010909191.3"/>
</dbReference>
<dbReference type="KEGG" id="egu:105034143"/>
<feature type="repeat" description="PPR" evidence="2">
    <location>
        <begin position="326"/>
        <end position="360"/>
    </location>
</feature>
<evidence type="ECO:0000256" key="2">
    <source>
        <dbReference type="PROSITE-ProRule" id="PRU00708"/>
    </source>
</evidence>
<keyword evidence="1" id="KW-0677">Repeat</keyword>
<keyword evidence="3" id="KW-1185">Reference proteome</keyword>
<dbReference type="PROSITE" id="PS51375">
    <property type="entry name" value="PPR"/>
    <property type="match status" value="3"/>
</dbReference>
<dbReference type="AlphaFoldDB" id="A0A6I9QDF5"/>
<dbReference type="Pfam" id="PF13041">
    <property type="entry name" value="PPR_2"/>
    <property type="match status" value="1"/>
</dbReference>
<evidence type="ECO:0000256" key="1">
    <source>
        <dbReference type="ARBA" id="ARBA00022737"/>
    </source>
</evidence>
<dbReference type="InterPro" id="IPR046960">
    <property type="entry name" value="PPR_At4g14850-like_plant"/>
</dbReference>
<organism evidence="3 4">
    <name type="scientific">Elaeis guineensis var. tenera</name>
    <name type="common">Oil palm</name>
    <dbReference type="NCBI Taxonomy" id="51953"/>
    <lineage>
        <taxon>Eukaryota</taxon>
        <taxon>Viridiplantae</taxon>
        <taxon>Streptophyta</taxon>
        <taxon>Embryophyta</taxon>
        <taxon>Tracheophyta</taxon>
        <taxon>Spermatophyta</taxon>
        <taxon>Magnoliopsida</taxon>
        <taxon>Liliopsida</taxon>
        <taxon>Arecaceae</taxon>
        <taxon>Arecoideae</taxon>
        <taxon>Cocoseae</taxon>
        <taxon>Elaeidinae</taxon>
        <taxon>Elaeis</taxon>
    </lineage>
</organism>
<dbReference type="OrthoDB" id="1888055at2759"/>
<reference evidence="4" key="1">
    <citation type="submission" date="2025-08" db="UniProtKB">
        <authorList>
            <consortium name="RefSeq"/>
        </authorList>
    </citation>
    <scope>IDENTIFICATION</scope>
</reference>
<dbReference type="Gene3D" id="1.25.40.10">
    <property type="entry name" value="Tetratricopeptide repeat domain"/>
    <property type="match status" value="3"/>
</dbReference>